<dbReference type="Proteomes" id="UP000585836">
    <property type="component" value="Unassembled WGS sequence"/>
</dbReference>
<proteinExistence type="predicted"/>
<evidence type="ECO:0000313" key="2">
    <source>
        <dbReference type="EMBL" id="MBB5931457.1"/>
    </source>
</evidence>
<gene>
    <name evidence="2" type="ORF">FHS34_006966</name>
</gene>
<name>A0A7W9UUC9_9ACTN</name>
<protein>
    <submittedName>
        <fullName evidence="2">Uncharacterized protein</fullName>
    </submittedName>
</protein>
<feature type="compositionally biased region" description="Basic and acidic residues" evidence="1">
    <location>
        <begin position="1"/>
        <end position="16"/>
    </location>
</feature>
<sequence length="60" mass="6385">MRNELPEKPGIEERIRSLGADQFPQPDAEACEECGDAACAHPGVLYSGGTEPPILPAPPR</sequence>
<feature type="region of interest" description="Disordered" evidence="1">
    <location>
        <begin position="1"/>
        <end position="22"/>
    </location>
</feature>
<accession>A0A7W9UUC9</accession>
<keyword evidence="3" id="KW-1185">Reference proteome</keyword>
<evidence type="ECO:0000313" key="3">
    <source>
        <dbReference type="Proteomes" id="UP000585836"/>
    </source>
</evidence>
<dbReference type="EMBL" id="JACHJK010000016">
    <property type="protein sequence ID" value="MBB5931457.1"/>
    <property type="molecule type" value="Genomic_DNA"/>
</dbReference>
<evidence type="ECO:0000256" key="1">
    <source>
        <dbReference type="SAM" id="MobiDB-lite"/>
    </source>
</evidence>
<organism evidence="2 3">
    <name type="scientific">Streptomyces echinatus</name>
    <dbReference type="NCBI Taxonomy" id="67293"/>
    <lineage>
        <taxon>Bacteria</taxon>
        <taxon>Bacillati</taxon>
        <taxon>Actinomycetota</taxon>
        <taxon>Actinomycetes</taxon>
        <taxon>Kitasatosporales</taxon>
        <taxon>Streptomycetaceae</taxon>
        <taxon>Streptomyces</taxon>
    </lineage>
</organism>
<reference evidence="2 3" key="1">
    <citation type="submission" date="2020-08" db="EMBL/GenBank/DDBJ databases">
        <title>Genomic Encyclopedia of Type Strains, Phase III (KMG-III): the genomes of soil and plant-associated and newly described type strains.</title>
        <authorList>
            <person name="Whitman W."/>
        </authorList>
    </citation>
    <scope>NUCLEOTIDE SEQUENCE [LARGE SCALE GENOMIC DNA]</scope>
    <source>
        <strain evidence="2 3">CECT 3313</strain>
    </source>
</reference>
<dbReference type="AlphaFoldDB" id="A0A7W9UUC9"/>
<comment type="caution">
    <text evidence="2">The sequence shown here is derived from an EMBL/GenBank/DDBJ whole genome shotgun (WGS) entry which is preliminary data.</text>
</comment>